<keyword evidence="2" id="KW-1185">Reference proteome</keyword>
<dbReference type="RefSeq" id="WP_213887414.1">
    <property type="nucleotide sequence ID" value="NZ_JAGFNU010000001.1"/>
</dbReference>
<protein>
    <submittedName>
        <fullName evidence="1">Uncharacterized protein</fullName>
    </submittedName>
</protein>
<evidence type="ECO:0000313" key="1">
    <source>
        <dbReference type="EMBL" id="MFB9230699.1"/>
    </source>
</evidence>
<evidence type="ECO:0000313" key="2">
    <source>
        <dbReference type="Proteomes" id="UP001589683"/>
    </source>
</evidence>
<comment type="caution">
    <text evidence="1">The sequence shown here is derived from an EMBL/GenBank/DDBJ whole genome shotgun (WGS) entry which is preliminary data.</text>
</comment>
<proteinExistence type="predicted"/>
<dbReference type="Proteomes" id="UP001589683">
    <property type="component" value="Unassembled WGS sequence"/>
</dbReference>
<name>A0ABV5JB99_9RHOB</name>
<reference evidence="1 2" key="1">
    <citation type="submission" date="2024-09" db="EMBL/GenBank/DDBJ databases">
        <authorList>
            <person name="Sun Q."/>
            <person name="Mori K."/>
        </authorList>
    </citation>
    <scope>NUCLEOTIDE SEQUENCE [LARGE SCALE GENOMIC DNA]</scope>
    <source>
        <strain evidence="1 2">CECT 8726</strain>
    </source>
</reference>
<gene>
    <name evidence="1" type="ORF">ACFFUT_02720</name>
</gene>
<dbReference type="EMBL" id="JBHMEA010000007">
    <property type="protein sequence ID" value="MFB9230699.1"/>
    <property type="molecule type" value="Genomic_DNA"/>
</dbReference>
<sequence length="119" mass="13327">MLKHRGFPGRLAGTDFQFVVRRPNKKGATKLIARERYADRRPADRRADAAFMAALINHFGDEPFERGNLDSGRLSWLFGREVIPAEDPFDPESYEALLKVDVQRASASFPDLFDGGSSA</sequence>
<organism evidence="1 2">
    <name type="scientific">Pseudohalocynthiibacter aestuariivivens</name>
    <dbReference type="NCBI Taxonomy" id="1591409"/>
    <lineage>
        <taxon>Bacteria</taxon>
        <taxon>Pseudomonadati</taxon>
        <taxon>Pseudomonadota</taxon>
        <taxon>Alphaproteobacteria</taxon>
        <taxon>Rhodobacterales</taxon>
        <taxon>Paracoccaceae</taxon>
        <taxon>Pseudohalocynthiibacter</taxon>
    </lineage>
</organism>
<accession>A0ABV5JB99</accession>